<comment type="caution">
    <text evidence="1">The sequence shown here is derived from an EMBL/GenBank/DDBJ whole genome shotgun (WGS) entry which is preliminary data.</text>
</comment>
<protein>
    <submittedName>
        <fullName evidence="1">Uncharacterized protein</fullName>
    </submittedName>
</protein>
<reference evidence="1 2" key="1">
    <citation type="submission" date="2014-09" db="EMBL/GenBank/DDBJ databases">
        <title>Draft genome of Bradyrhizobium japonicum Is-34.</title>
        <authorList>
            <person name="Tsurumaru H."/>
            <person name="Yamakawa T."/>
            <person name="Hashimoto S."/>
            <person name="Okizaki K."/>
            <person name="Kanesaki Y."/>
            <person name="Yoshikawa H."/>
            <person name="Yajima S."/>
        </authorList>
    </citation>
    <scope>NUCLEOTIDE SEQUENCE [LARGE SCALE GENOMIC DNA]</scope>
    <source>
        <strain evidence="1 2">Is-34</strain>
    </source>
</reference>
<dbReference type="AlphaFoldDB" id="A0A0A3XIA9"/>
<evidence type="ECO:0000313" key="2">
    <source>
        <dbReference type="Proteomes" id="UP000030377"/>
    </source>
</evidence>
<evidence type="ECO:0000313" key="1">
    <source>
        <dbReference type="EMBL" id="KGT74152.1"/>
    </source>
</evidence>
<gene>
    <name evidence="1" type="ORF">MA20_39275</name>
</gene>
<sequence>MTAIWYVTFEVRRRGLLLKPRSPHETRTFATEAEAKAFARAKLEDSVVLLAGTINPHFPRQLIPASRIQSWLADDQEGGATNGACPD</sequence>
<organism evidence="1 2">
    <name type="scientific">Bradyrhizobium japonicum</name>
    <dbReference type="NCBI Taxonomy" id="375"/>
    <lineage>
        <taxon>Bacteria</taxon>
        <taxon>Pseudomonadati</taxon>
        <taxon>Pseudomonadota</taxon>
        <taxon>Alphaproteobacteria</taxon>
        <taxon>Hyphomicrobiales</taxon>
        <taxon>Nitrobacteraceae</taxon>
        <taxon>Bradyrhizobium</taxon>
    </lineage>
</organism>
<proteinExistence type="predicted"/>
<name>A0A0A3XIA9_BRAJP</name>
<accession>A0A0A3XIA9</accession>
<dbReference type="EMBL" id="JRPN01000035">
    <property type="protein sequence ID" value="KGT74152.1"/>
    <property type="molecule type" value="Genomic_DNA"/>
</dbReference>
<dbReference type="Proteomes" id="UP000030377">
    <property type="component" value="Unassembled WGS sequence"/>
</dbReference>
<dbReference type="RefSeq" id="WP_028160627.1">
    <property type="nucleotide sequence ID" value="NZ_JAFCJP010000006.1"/>
</dbReference>